<dbReference type="InterPro" id="IPR015915">
    <property type="entry name" value="Kelch-typ_b-propeller"/>
</dbReference>
<evidence type="ECO:0000313" key="5">
    <source>
        <dbReference type="EMBL" id="KAG7307491.1"/>
    </source>
</evidence>
<dbReference type="Proteomes" id="UP000823941">
    <property type="component" value="Chromosome 10"/>
</dbReference>
<dbReference type="Pfam" id="PF01344">
    <property type="entry name" value="Kelch_1"/>
    <property type="match status" value="1"/>
</dbReference>
<accession>A0ABQ7QR74</accession>
<sequence length="394" mass="44504">MKNVDEYAFAPLKVTEVSFRGVEVPAPRSGHRIVCDQNKMYCFGGYNPTLPETPRNSPDRTQALPLFKEMWTFNITTRRWKLHRNIENMPSELASNAMILYGGKYIMIFGGTGAPFGHKCSNDLYVWCTDPPDDKVFKAEALGVKPPGAYGQAITCYKGHMYTVGGTNGFAYNSDIFRLDLRTYTWDQVFIATGHEYEPMGRYRHEVVKVDNKLHVLGGGTGDWAFELMDIPVFDLDTAKWSRLEAKADTSMSEPLAPLARKCHSAVQIDTPGGTEVFVVGGTDGVGVFDDIWKLNMKTLQWTVIRDAYLPHGLYFHSAAVTPQGCMYVFGGICPRDPSNSRTNTLFKMWVTIPKLNEMCWEALLHYYPNLEKANRAHLRSLGIPCHFLDRLEQ</sequence>
<proteinExistence type="inferred from homology"/>
<dbReference type="Gene3D" id="2.120.10.80">
    <property type="entry name" value="Kelch-type beta propeller"/>
    <property type="match status" value="2"/>
</dbReference>
<comment type="similarity">
    <text evidence="3">Belongs to the KLHDC10 family.</text>
</comment>
<evidence type="ECO:0000256" key="2">
    <source>
        <dbReference type="ARBA" id="ARBA00022737"/>
    </source>
</evidence>
<dbReference type="PANTHER" id="PTHR46428:SF1">
    <property type="entry name" value="KELCH DOMAIN-CONTAINING PROTEIN 10"/>
    <property type="match status" value="1"/>
</dbReference>
<dbReference type="PANTHER" id="PTHR46428">
    <property type="entry name" value="KELCH DOMAIN-CONTAINING PROTEIN 10"/>
    <property type="match status" value="1"/>
</dbReference>
<dbReference type="InterPro" id="IPR052125">
    <property type="entry name" value="KLHDC10"/>
</dbReference>
<dbReference type="EMBL" id="JAHIBW010000010">
    <property type="protein sequence ID" value="KAG7307491.1"/>
    <property type="molecule type" value="Genomic_DNA"/>
</dbReference>
<organism evidence="5 6">
    <name type="scientific">Plutella xylostella</name>
    <name type="common">Diamondback moth</name>
    <name type="synonym">Plutella maculipennis</name>
    <dbReference type="NCBI Taxonomy" id="51655"/>
    <lineage>
        <taxon>Eukaryota</taxon>
        <taxon>Metazoa</taxon>
        <taxon>Ecdysozoa</taxon>
        <taxon>Arthropoda</taxon>
        <taxon>Hexapoda</taxon>
        <taxon>Insecta</taxon>
        <taxon>Pterygota</taxon>
        <taxon>Neoptera</taxon>
        <taxon>Endopterygota</taxon>
        <taxon>Lepidoptera</taxon>
        <taxon>Glossata</taxon>
        <taxon>Ditrysia</taxon>
        <taxon>Yponomeutoidea</taxon>
        <taxon>Plutellidae</taxon>
        <taxon>Plutella</taxon>
    </lineage>
</organism>
<dbReference type="SUPFAM" id="SSF117281">
    <property type="entry name" value="Kelch motif"/>
    <property type="match status" value="2"/>
</dbReference>
<reference evidence="5 6" key="1">
    <citation type="submission" date="2021-06" db="EMBL/GenBank/DDBJ databases">
        <title>A haploid diamondback moth (Plutella xylostella L.) genome assembly resolves 31 chromosomes and identifies a diamide resistance mutation.</title>
        <authorList>
            <person name="Ward C.M."/>
            <person name="Perry K.D."/>
            <person name="Baker G."/>
            <person name="Powis K."/>
            <person name="Heckel D.G."/>
            <person name="Baxter S.W."/>
        </authorList>
    </citation>
    <scope>NUCLEOTIDE SEQUENCE [LARGE SCALE GENOMIC DNA]</scope>
    <source>
        <strain evidence="5 6">LV</strain>
        <tissue evidence="5">Single pupa</tissue>
    </source>
</reference>
<keyword evidence="2" id="KW-0677">Repeat</keyword>
<dbReference type="Pfam" id="PF24681">
    <property type="entry name" value="Kelch_KLHDC2_KLHL20_DRC7"/>
    <property type="match status" value="1"/>
</dbReference>
<evidence type="ECO:0000256" key="1">
    <source>
        <dbReference type="ARBA" id="ARBA00022441"/>
    </source>
</evidence>
<evidence type="ECO:0000256" key="3">
    <source>
        <dbReference type="ARBA" id="ARBA00038487"/>
    </source>
</evidence>
<comment type="caution">
    <text evidence="5">The sequence shown here is derived from an EMBL/GenBank/DDBJ whole genome shotgun (WGS) entry which is preliminary data.</text>
</comment>
<evidence type="ECO:0000313" key="6">
    <source>
        <dbReference type="Proteomes" id="UP000823941"/>
    </source>
</evidence>
<keyword evidence="6" id="KW-1185">Reference proteome</keyword>
<dbReference type="InterPro" id="IPR006652">
    <property type="entry name" value="Kelch_1"/>
</dbReference>
<name>A0ABQ7QR74_PLUXY</name>
<evidence type="ECO:0000256" key="4">
    <source>
        <dbReference type="ARBA" id="ARBA00041041"/>
    </source>
</evidence>
<gene>
    <name evidence="5" type="ORF">JYU34_007690</name>
</gene>
<keyword evidence="1" id="KW-0880">Kelch repeat</keyword>
<protein>
    <recommendedName>
        <fullName evidence="4">Kelch domain-containing protein 10</fullName>
    </recommendedName>
</protein>